<accession>A0ABQ4BRR6</accession>
<proteinExistence type="predicted"/>
<dbReference type="Proteomes" id="UP000624709">
    <property type="component" value="Unassembled WGS sequence"/>
</dbReference>
<feature type="domain" description="Bulb-type lectin" evidence="1">
    <location>
        <begin position="44"/>
        <end position="144"/>
    </location>
</feature>
<dbReference type="EMBL" id="BOMS01000171">
    <property type="protein sequence ID" value="GIE73367.1"/>
    <property type="molecule type" value="Genomic_DNA"/>
</dbReference>
<dbReference type="InterPro" id="IPR036426">
    <property type="entry name" value="Bulb-type_lectin_dom_sf"/>
</dbReference>
<evidence type="ECO:0000313" key="3">
    <source>
        <dbReference type="Proteomes" id="UP000624709"/>
    </source>
</evidence>
<protein>
    <recommendedName>
        <fullName evidence="1">Bulb-type lectin domain-containing protein</fullName>
    </recommendedName>
</protein>
<dbReference type="InterPro" id="IPR001480">
    <property type="entry name" value="Bulb-type_lectin_dom"/>
</dbReference>
<sequence length="144" mass="14728">MVTDSCTSRSTDVATVAGIGSASSIVNVLGTLPDASNVWAACGADRIGAGGSVEENAYLKAGDYRLTVTAGALTLTKNGTKVWSPDRGGAQLTLQTDGNLVMTDKNGAPTWATGTFGKSAGWLVLGTDGSLRLYDAAGKQVWTR</sequence>
<organism evidence="2 3">
    <name type="scientific">Actinoplanes palleronii</name>
    <dbReference type="NCBI Taxonomy" id="113570"/>
    <lineage>
        <taxon>Bacteria</taxon>
        <taxon>Bacillati</taxon>
        <taxon>Actinomycetota</taxon>
        <taxon>Actinomycetes</taxon>
        <taxon>Micromonosporales</taxon>
        <taxon>Micromonosporaceae</taxon>
        <taxon>Actinoplanes</taxon>
    </lineage>
</organism>
<evidence type="ECO:0000313" key="2">
    <source>
        <dbReference type="EMBL" id="GIE73367.1"/>
    </source>
</evidence>
<gene>
    <name evidence="2" type="ORF">Apa02nite_094750</name>
</gene>
<dbReference type="Gene3D" id="2.90.10.10">
    <property type="entry name" value="Bulb-type lectin domain"/>
    <property type="match status" value="1"/>
</dbReference>
<dbReference type="PROSITE" id="PS50927">
    <property type="entry name" value="BULB_LECTIN"/>
    <property type="match status" value="1"/>
</dbReference>
<comment type="caution">
    <text evidence="2">The sequence shown here is derived from an EMBL/GenBank/DDBJ whole genome shotgun (WGS) entry which is preliminary data.</text>
</comment>
<reference evidence="2 3" key="1">
    <citation type="submission" date="2021-01" db="EMBL/GenBank/DDBJ databases">
        <title>Whole genome shotgun sequence of Actinoplanes palleronii NBRC 14916.</title>
        <authorList>
            <person name="Komaki H."/>
            <person name="Tamura T."/>
        </authorList>
    </citation>
    <scope>NUCLEOTIDE SEQUENCE [LARGE SCALE GENOMIC DNA]</scope>
    <source>
        <strain evidence="2 3">NBRC 14916</strain>
    </source>
</reference>
<dbReference type="SUPFAM" id="SSF51110">
    <property type="entry name" value="alpha-D-mannose-specific plant lectins"/>
    <property type="match status" value="1"/>
</dbReference>
<keyword evidence="3" id="KW-1185">Reference proteome</keyword>
<name>A0ABQ4BRR6_9ACTN</name>
<evidence type="ECO:0000259" key="1">
    <source>
        <dbReference type="PROSITE" id="PS50927"/>
    </source>
</evidence>